<reference evidence="1 2" key="1">
    <citation type="journal article" date="2022" name="Allergy">
        <title>Genome assembly and annotation of Periplaneta americana reveal a comprehensive cockroach allergen profile.</title>
        <authorList>
            <person name="Wang L."/>
            <person name="Xiong Q."/>
            <person name="Saelim N."/>
            <person name="Wang L."/>
            <person name="Nong W."/>
            <person name="Wan A.T."/>
            <person name="Shi M."/>
            <person name="Liu X."/>
            <person name="Cao Q."/>
            <person name="Hui J.H.L."/>
            <person name="Sookrung N."/>
            <person name="Leung T.F."/>
            <person name="Tungtrongchitr A."/>
            <person name="Tsui S.K.W."/>
        </authorList>
    </citation>
    <scope>NUCLEOTIDE SEQUENCE [LARGE SCALE GENOMIC DNA]</scope>
    <source>
        <strain evidence="1">PWHHKU_190912</strain>
    </source>
</reference>
<dbReference type="EMBL" id="JAJSOF020000037">
    <property type="protein sequence ID" value="KAJ4427866.1"/>
    <property type="molecule type" value="Genomic_DNA"/>
</dbReference>
<sequence>MRTVQNIQSFPCRTFLRRGLANSGPFQGHHEYEYPNGKLYNGTLESPSFTTIKNNRIIKNNNYKRVRILSLRFFSTPQIFALNVYFSDSLVVTTSLSQLHHSESVSPIFT</sequence>
<evidence type="ECO:0000313" key="1">
    <source>
        <dbReference type="EMBL" id="KAJ4427866.1"/>
    </source>
</evidence>
<comment type="caution">
    <text evidence="1">The sequence shown here is derived from an EMBL/GenBank/DDBJ whole genome shotgun (WGS) entry which is preliminary data.</text>
</comment>
<dbReference type="Proteomes" id="UP001148838">
    <property type="component" value="Unassembled WGS sequence"/>
</dbReference>
<organism evidence="1 2">
    <name type="scientific">Periplaneta americana</name>
    <name type="common">American cockroach</name>
    <name type="synonym">Blatta americana</name>
    <dbReference type="NCBI Taxonomy" id="6978"/>
    <lineage>
        <taxon>Eukaryota</taxon>
        <taxon>Metazoa</taxon>
        <taxon>Ecdysozoa</taxon>
        <taxon>Arthropoda</taxon>
        <taxon>Hexapoda</taxon>
        <taxon>Insecta</taxon>
        <taxon>Pterygota</taxon>
        <taxon>Neoptera</taxon>
        <taxon>Polyneoptera</taxon>
        <taxon>Dictyoptera</taxon>
        <taxon>Blattodea</taxon>
        <taxon>Blattoidea</taxon>
        <taxon>Blattidae</taxon>
        <taxon>Blattinae</taxon>
        <taxon>Periplaneta</taxon>
    </lineage>
</organism>
<keyword evidence="2" id="KW-1185">Reference proteome</keyword>
<name>A0ABQ8S230_PERAM</name>
<protein>
    <submittedName>
        <fullName evidence="1">Uncharacterized protein</fullName>
    </submittedName>
</protein>
<proteinExistence type="predicted"/>
<accession>A0ABQ8S230</accession>
<evidence type="ECO:0000313" key="2">
    <source>
        <dbReference type="Proteomes" id="UP001148838"/>
    </source>
</evidence>
<gene>
    <name evidence="1" type="ORF">ANN_23870</name>
</gene>